<comment type="caution">
    <text evidence="2">The sequence shown here is derived from an EMBL/GenBank/DDBJ whole genome shotgun (WGS) entry which is preliminary data.</text>
</comment>
<evidence type="ECO:0000313" key="3">
    <source>
        <dbReference type="Proteomes" id="UP000886998"/>
    </source>
</evidence>
<evidence type="ECO:0000313" key="2">
    <source>
        <dbReference type="EMBL" id="GFY40502.1"/>
    </source>
</evidence>
<evidence type="ECO:0000256" key="1">
    <source>
        <dbReference type="SAM" id="MobiDB-lite"/>
    </source>
</evidence>
<protein>
    <submittedName>
        <fullName evidence="2">Uncharacterized protein</fullName>
    </submittedName>
</protein>
<reference evidence="2" key="1">
    <citation type="submission" date="2020-08" db="EMBL/GenBank/DDBJ databases">
        <title>Multicomponent nature underlies the extraordinary mechanical properties of spider dragline silk.</title>
        <authorList>
            <person name="Kono N."/>
            <person name="Nakamura H."/>
            <person name="Mori M."/>
            <person name="Yoshida Y."/>
            <person name="Ohtoshi R."/>
            <person name="Malay A.D."/>
            <person name="Moran D.A.P."/>
            <person name="Tomita M."/>
            <person name="Numata K."/>
            <person name="Arakawa K."/>
        </authorList>
    </citation>
    <scope>NUCLEOTIDE SEQUENCE</scope>
</reference>
<dbReference type="Proteomes" id="UP000886998">
    <property type="component" value="Unassembled WGS sequence"/>
</dbReference>
<proteinExistence type="predicted"/>
<accession>A0A8X7BS09</accession>
<keyword evidence="3" id="KW-1185">Reference proteome</keyword>
<name>A0A8X7BS09_9ARAC</name>
<feature type="compositionally biased region" description="Basic residues" evidence="1">
    <location>
        <begin position="20"/>
        <end position="29"/>
    </location>
</feature>
<feature type="compositionally biased region" description="Basic and acidic residues" evidence="1">
    <location>
        <begin position="73"/>
        <end position="85"/>
    </location>
</feature>
<feature type="region of interest" description="Disordered" evidence="1">
    <location>
        <begin position="1"/>
        <end position="85"/>
    </location>
</feature>
<gene>
    <name evidence="2" type="ORF">TNIN_337561</name>
</gene>
<organism evidence="2 3">
    <name type="scientific">Trichonephila inaurata madagascariensis</name>
    <dbReference type="NCBI Taxonomy" id="2747483"/>
    <lineage>
        <taxon>Eukaryota</taxon>
        <taxon>Metazoa</taxon>
        <taxon>Ecdysozoa</taxon>
        <taxon>Arthropoda</taxon>
        <taxon>Chelicerata</taxon>
        <taxon>Arachnida</taxon>
        <taxon>Araneae</taxon>
        <taxon>Araneomorphae</taxon>
        <taxon>Entelegynae</taxon>
        <taxon>Araneoidea</taxon>
        <taxon>Nephilidae</taxon>
        <taxon>Trichonephila</taxon>
        <taxon>Trichonephila inaurata</taxon>
    </lineage>
</organism>
<dbReference type="AlphaFoldDB" id="A0A8X7BS09"/>
<sequence>MMPSTSGYKTYDQEEMQKRSPNHSVRRGHYKEDQFDPEEAGRNNSTEPTPSIKEGQAAGIPVAEVINNSIARRGKEERTVTDPTS</sequence>
<dbReference type="EMBL" id="BMAV01001934">
    <property type="protein sequence ID" value="GFY40502.1"/>
    <property type="molecule type" value="Genomic_DNA"/>
</dbReference>